<organism evidence="1 2">
    <name type="scientific">Streptomyces cremeus</name>
    <dbReference type="NCBI Taxonomy" id="66881"/>
    <lineage>
        <taxon>Bacteria</taxon>
        <taxon>Bacillati</taxon>
        <taxon>Actinomycetota</taxon>
        <taxon>Actinomycetes</taxon>
        <taxon>Kitasatosporales</taxon>
        <taxon>Streptomycetaceae</taxon>
        <taxon>Streptomyces</taxon>
    </lineage>
</organism>
<protein>
    <submittedName>
        <fullName evidence="1">Uncharacterized protein</fullName>
    </submittedName>
</protein>
<keyword evidence="2" id="KW-1185">Reference proteome</keyword>
<name>A0ABV5P9U0_STRCM</name>
<dbReference type="RefSeq" id="WP_345221929.1">
    <property type="nucleotide sequence ID" value="NZ_BAAAXE010000013.1"/>
</dbReference>
<proteinExistence type="predicted"/>
<sequence length="193" mass="20689">MTTLLGTPASAVDSAAWLLGHGDAARAQTQDWPTGRHVWPGMGIEYEAVRMPATLVHAAVRSTDPPSVAERLTRFLEGPVAAAPAAGWYLALTRPTGPKWYKRCDPDGLGTFVPPDEHLILPHPSRTTPSSALFWSRPVQPGQVSEALSVALLLDMGDHALSWQARYCDARGEATYAPFGALRILVGNQGTPS</sequence>
<dbReference type="EMBL" id="JBHMCR010000004">
    <property type="protein sequence ID" value="MFB9519971.1"/>
    <property type="molecule type" value="Genomic_DNA"/>
</dbReference>
<reference evidence="1 2" key="1">
    <citation type="submission" date="2024-09" db="EMBL/GenBank/DDBJ databases">
        <authorList>
            <person name="Sun Q."/>
            <person name="Mori K."/>
        </authorList>
    </citation>
    <scope>NUCLEOTIDE SEQUENCE [LARGE SCALE GENOMIC DNA]</scope>
    <source>
        <strain evidence="1 2">JCM 4362</strain>
    </source>
</reference>
<gene>
    <name evidence="1" type="ORF">ACFFTU_08440</name>
</gene>
<evidence type="ECO:0000313" key="2">
    <source>
        <dbReference type="Proteomes" id="UP001589718"/>
    </source>
</evidence>
<accession>A0ABV5P9U0</accession>
<dbReference type="Proteomes" id="UP001589718">
    <property type="component" value="Unassembled WGS sequence"/>
</dbReference>
<evidence type="ECO:0000313" key="1">
    <source>
        <dbReference type="EMBL" id="MFB9519971.1"/>
    </source>
</evidence>
<comment type="caution">
    <text evidence="1">The sequence shown here is derived from an EMBL/GenBank/DDBJ whole genome shotgun (WGS) entry which is preliminary data.</text>
</comment>